<dbReference type="EMBL" id="BBPA01000031">
    <property type="protein sequence ID" value="GAL92960.1"/>
    <property type="molecule type" value="Genomic_DNA"/>
</dbReference>
<evidence type="ECO:0000313" key="3">
    <source>
        <dbReference type="Proteomes" id="UP000030321"/>
    </source>
</evidence>
<evidence type="ECO:0000313" key="2">
    <source>
        <dbReference type="EMBL" id="GAL92960.1"/>
    </source>
</evidence>
<proteinExistence type="predicted"/>
<feature type="domain" description="Transcription factor zinc-finger" evidence="1">
    <location>
        <begin position="68"/>
        <end position="107"/>
    </location>
</feature>
<dbReference type="Pfam" id="PF13453">
    <property type="entry name" value="Zn_ribbon_TFIIB"/>
    <property type="match status" value="2"/>
</dbReference>
<evidence type="ECO:0000259" key="1">
    <source>
        <dbReference type="Pfam" id="PF13453"/>
    </source>
</evidence>
<protein>
    <recommendedName>
        <fullName evidence="1">Transcription factor zinc-finger domain-containing protein</fullName>
    </recommendedName>
</protein>
<organism evidence="2 3">
    <name type="scientific">Microcystis aeruginosa NIES-44</name>
    <dbReference type="NCBI Taxonomy" id="449439"/>
    <lineage>
        <taxon>Bacteria</taxon>
        <taxon>Bacillati</taxon>
        <taxon>Cyanobacteriota</taxon>
        <taxon>Cyanophyceae</taxon>
        <taxon>Oscillatoriophycideae</taxon>
        <taxon>Chroococcales</taxon>
        <taxon>Microcystaceae</taxon>
        <taxon>Microcystis</taxon>
    </lineage>
</organism>
<dbReference type="RefSeq" id="WP_045358688.1">
    <property type="nucleotide sequence ID" value="NZ_BBPA01000031.1"/>
</dbReference>
<accession>A0A0A1VTE1</accession>
<name>A0A0A1VTE1_MICAE</name>
<dbReference type="AlphaFoldDB" id="A0A0A1VTE1"/>
<reference evidence="3" key="1">
    <citation type="journal article" date="2015" name="Genome">
        <title>Whole Genome Sequence of the Non-Microcystin-Producing Microcystis aeruginosa Strain NIES-44.</title>
        <authorList>
            <person name="Okano K."/>
            <person name="Miyata N."/>
            <person name="Ozaki Y."/>
        </authorList>
    </citation>
    <scope>NUCLEOTIDE SEQUENCE [LARGE SCALE GENOMIC DNA]</scope>
    <source>
        <strain evidence="3">NIES-44</strain>
    </source>
</reference>
<dbReference type="InterPro" id="IPR027392">
    <property type="entry name" value="TF_Znf"/>
</dbReference>
<gene>
    <name evidence="2" type="ORF">N44_01647</name>
</gene>
<feature type="domain" description="Transcription factor zinc-finger" evidence="1">
    <location>
        <begin position="6"/>
        <end position="44"/>
    </location>
</feature>
<dbReference type="Proteomes" id="UP000030321">
    <property type="component" value="Unassembled WGS sequence"/>
</dbReference>
<sequence>MKCIGCPKCSGQLHQVIYRQIEVDRCDHCQGIWFDRLEAEKLKQIKGSESLDKCTKPRNKQRSPVSACPHCRQQMLRMLDIDKHAIWYEKCARCQGIWLEAGQFSQYKPNFASKGVIDLAKQVLHI</sequence>
<comment type="caution">
    <text evidence="2">The sequence shown here is derived from an EMBL/GenBank/DDBJ whole genome shotgun (WGS) entry which is preliminary data.</text>
</comment>